<evidence type="ECO:0000313" key="2">
    <source>
        <dbReference type="Proteomes" id="UP000717328"/>
    </source>
</evidence>
<keyword evidence="2" id="KW-1185">Reference proteome</keyword>
<organism evidence="1 2">
    <name type="scientific">Sphagnurus paluster</name>
    <dbReference type="NCBI Taxonomy" id="117069"/>
    <lineage>
        <taxon>Eukaryota</taxon>
        <taxon>Fungi</taxon>
        <taxon>Dikarya</taxon>
        <taxon>Basidiomycota</taxon>
        <taxon>Agaricomycotina</taxon>
        <taxon>Agaricomycetes</taxon>
        <taxon>Agaricomycetidae</taxon>
        <taxon>Agaricales</taxon>
        <taxon>Tricholomatineae</taxon>
        <taxon>Lyophyllaceae</taxon>
        <taxon>Sphagnurus</taxon>
    </lineage>
</organism>
<protein>
    <submittedName>
        <fullName evidence="1">Uncharacterized protein</fullName>
    </submittedName>
</protein>
<comment type="caution">
    <text evidence="1">The sequence shown here is derived from an EMBL/GenBank/DDBJ whole genome shotgun (WGS) entry which is preliminary data.</text>
</comment>
<reference evidence="1" key="1">
    <citation type="submission" date="2021-02" db="EMBL/GenBank/DDBJ databases">
        <authorList>
            <person name="Nieuwenhuis M."/>
            <person name="Van De Peppel L.J.J."/>
        </authorList>
    </citation>
    <scope>NUCLEOTIDE SEQUENCE</scope>
    <source>
        <strain evidence="1">D49</strain>
    </source>
</reference>
<sequence>MQFRGGNLLPRFDFELPNPKIFLDEAIANIPSALSTKFHEFKVKIDTLLATSKAFGKTLEDVVHHSQGVTSEQVYNRLTEELDVVFNRLKDEFLLPPPKDLDALYQERVVIIDRLLDGIEGVLVATLPIIPEDDLKKGFSELKPHIKDVIL</sequence>
<reference evidence="1" key="2">
    <citation type="submission" date="2021-10" db="EMBL/GenBank/DDBJ databases">
        <title>Phylogenomics reveals ancestral predisposition of the termite-cultivated fungus Termitomyces towards a domesticated lifestyle.</title>
        <authorList>
            <person name="Auxier B."/>
            <person name="Grum-Grzhimaylo A."/>
            <person name="Cardenas M.E."/>
            <person name="Lodge J.D."/>
            <person name="Laessoe T."/>
            <person name="Pedersen O."/>
            <person name="Smith M.E."/>
            <person name="Kuyper T.W."/>
            <person name="Franco-Molano E.A."/>
            <person name="Baroni T.J."/>
            <person name="Aanen D.K."/>
        </authorList>
    </citation>
    <scope>NUCLEOTIDE SEQUENCE</scope>
    <source>
        <strain evidence="1">D49</strain>
    </source>
</reference>
<dbReference type="Proteomes" id="UP000717328">
    <property type="component" value="Unassembled WGS sequence"/>
</dbReference>
<feature type="non-terminal residue" evidence="1">
    <location>
        <position position="151"/>
    </location>
</feature>
<proteinExistence type="predicted"/>
<name>A0A9P7KK02_9AGAR</name>
<dbReference type="AlphaFoldDB" id="A0A9P7KK02"/>
<dbReference type="EMBL" id="JABCKI010000114">
    <property type="protein sequence ID" value="KAG5652589.1"/>
    <property type="molecule type" value="Genomic_DNA"/>
</dbReference>
<accession>A0A9P7KK02</accession>
<gene>
    <name evidence="1" type="ORF">H0H81_004464</name>
</gene>
<evidence type="ECO:0000313" key="1">
    <source>
        <dbReference type="EMBL" id="KAG5652589.1"/>
    </source>
</evidence>